<comment type="function">
    <text evidence="4">Required for maturation of ribosomal RNAs and formation of the large ribosomal subunit.</text>
</comment>
<dbReference type="InterPro" id="IPR036420">
    <property type="entry name" value="BRCT_dom_sf"/>
</dbReference>
<dbReference type="InterPro" id="IPR010613">
    <property type="entry name" value="PES"/>
</dbReference>
<dbReference type="SUPFAM" id="SSF52113">
    <property type="entry name" value="BRCT domain"/>
    <property type="match status" value="1"/>
</dbReference>
<evidence type="ECO:0000259" key="6">
    <source>
        <dbReference type="PROSITE" id="PS50172"/>
    </source>
</evidence>
<dbReference type="PROSITE" id="PS50172">
    <property type="entry name" value="BRCT"/>
    <property type="match status" value="1"/>
</dbReference>
<feature type="compositionally biased region" description="Basic and acidic residues" evidence="5">
    <location>
        <begin position="487"/>
        <end position="501"/>
    </location>
</feature>
<dbReference type="GO" id="GO:0000466">
    <property type="term" value="P:maturation of 5.8S rRNA from tricistronic rRNA transcript (SSU-rRNA, 5.8S rRNA, LSU-rRNA)"/>
    <property type="evidence" value="ECO:0007669"/>
    <property type="project" value="UniProtKB-UniRule"/>
</dbReference>
<comment type="subcellular location">
    <subcellularLocation>
        <location evidence="4">Nucleus</location>
        <location evidence="4">Nucleolus</location>
    </subcellularLocation>
    <subcellularLocation>
        <location evidence="4">Nucleus</location>
        <location evidence="4">Nucleoplasm</location>
    </subcellularLocation>
</comment>
<feature type="compositionally biased region" description="Acidic residues" evidence="5">
    <location>
        <begin position="437"/>
        <end position="449"/>
    </location>
</feature>
<protein>
    <recommendedName>
        <fullName evidence="4">Pescadillo homolog</fullName>
    </recommendedName>
</protein>
<dbReference type="OMA" id="RESEPYQ"/>
<keyword evidence="1 4" id="KW-0690">Ribosome biogenesis</keyword>
<comment type="similarity">
    <text evidence="4">Belongs to the pescadillo family.</text>
</comment>
<dbReference type="GO" id="GO:0003723">
    <property type="term" value="F:RNA binding"/>
    <property type="evidence" value="ECO:0007669"/>
    <property type="project" value="TreeGrafter"/>
</dbReference>
<dbReference type="InterPro" id="IPR001357">
    <property type="entry name" value="BRCT_dom"/>
</dbReference>
<sequence length="516" mass="58700">MGRMKKAGESGIAAQYLTRGQALRKLQVSLPDFRRLCILKGIYPRDPKKKANGRDKTYYHKKDILFLQHEPLLKKFRDMKVFLRHRQRLLARHEESRAAQLERNRPVMNLDHLIKERFPTFVDALRDVDDALTLVHLFARLPSRLTSFHSPNGLRSALAGCLHLSDTPIVSELCLDLCRQFQSYVAREHCLTKVFVSIKGVYFQAVINGETVTWIVPHKFAQQCPDDVDYKVMFTFLEFYMTLIRFVNFKLYHDVGLVYPPAINKESNEKGQLLSAVILNKVASSEADEIDPEFRVNEADAEPVSLPFRDTVVLLSREVPSDVLEFVLTAGGARVIHEEDYDASVDGDAVTHQIVDRPAIVGEPHPNRDYVQPQWVFDSFNIKTMLPVHPYAVGKPLPPHLSPFVDDDAEGYVPAQRRILDEWANKTGSAARVHDGEEGDESEDEDGADEAAQPAKTTAAEDDDKELAKIMMTKKNKRLYSRMQHGIAEKRKANEALEDKRRKARKTSKKSSPESN</sequence>
<dbReference type="Gene3D" id="3.40.50.10190">
    <property type="entry name" value="BRCT domain"/>
    <property type="match status" value="1"/>
</dbReference>
<evidence type="ECO:0000256" key="2">
    <source>
        <dbReference type="ARBA" id="ARBA00022552"/>
    </source>
</evidence>
<organism evidence="7 8">
    <name type="scientific">Plasmodiophora brassicae</name>
    <name type="common">Clubroot disease agent</name>
    <dbReference type="NCBI Taxonomy" id="37360"/>
    <lineage>
        <taxon>Eukaryota</taxon>
        <taxon>Sar</taxon>
        <taxon>Rhizaria</taxon>
        <taxon>Endomyxa</taxon>
        <taxon>Phytomyxea</taxon>
        <taxon>Plasmodiophorida</taxon>
        <taxon>Plasmodiophoridae</taxon>
        <taxon>Plasmodiophora</taxon>
    </lineage>
</organism>
<dbReference type="GO" id="GO:0005654">
    <property type="term" value="C:nucleoplasm"/>
    <property type="evidence" value="ECO:0007669"/>
    <property type="project" value="UniProtKB-SubCell"/>
</dbReference>
<dbReference type="Pfam" id="PF06732">
    <property type="entry name" value="Pescadillo_N"/>
    <property type="match status" value="1"/>
</dbReference>
<dbReference type="GO" id="GO:0070545">
    <property type="term" value="C:PeBoW complex"/>
    <property type="evidence" value="ECO:0007669"/>
    <property type="project" value="TreeGrafter"/>
</dbReference>
<keyword evidence="2 4" id="KW-0698">rRNA processing</keyword>
<evidence type="ECO:0000256" key="4">
    <source>
        <dbReference type="HAMAP-Rule" id="MF_03028"/>
    </source>
</evidence>
<feature type="domain" description="BRCT" evidence="6">
    <location>
        <begin position="303"/>
        <end position="393"/>
    </location>
</feature>
<evidence type="ECO:0000313" key="7">
    <source>
        <dbReference type="EMBL" id="CEO97106.1"/>
    </source>
</evidence>
<dbReference type="GO" id="GO:0000463">
    <property type="term" value="P:maturation of LSU-rRNA from tricistronic rRNA transcript (SSU-rRNA, 5.8S rRNA, LSU-rRNA)"/>
    <property type="evidence" value="ECO:0007669"/>
    <property type="project" value="UniProtKB-UniRule"/>
</dbReference>
<dbReference type="GO" id="GO:0030687">
    <property type="term" value="C:preribosome, large subunit precursor"/>
    <property type="evidence" value="ECO:0007669"/>
    <property type="project" value="UniProtKB-UniRule"/>
</dbReference>
<evidence type="ECO:0000256" key="3">
    <source>
        <dbReference type="ARBA" id="ARBA00023242"/>
    </source>
</evidence>
<dbReference type="PANTHER" id="PTHR12221">
    <property type="entry name" value="PESCADILLO - RELATED"/>
    <property type="match status" value="1"/>
</dbReference>
<dbReference type="OrthoDB" id="10264910at2759"/>
<proteinExistence type="inferred from homology"/>
<reference evidence="7 8" key="1">
    <citation type="submission" date="2015-02" db="EMBL/GenBank/DDBJ databases">
        <authorList>
            <person name="Chooi Y.-H."/>
        </authorList>
    </citation>
    <scope>NUCLEOTIDE SEQUENCE [LARGE SCALE GENOMIC DNA]</scope>
    <source>
        <strain evidence="7">E3</strain>
    </source>
</reference>
<feature type="region of interest" description="Disordered" evidence="5">
    <location>
        <begin position="426"/>
        <end position="516"/>
    </location>
</feature>
<keyword evidence="8" id="KW-1185">Reference proteome</keyword>
<evidence type="ECO:0000256" key="5">
    <source>
        <dbReference type="SAM" id="MobiDB-lite"/>
    </source>
</evidence>
<dbReference type="PANTHER" id="PTHR12221:SF6">
    <property type="entry name" value="PESCADILLO HOMOLOG"/>
    <property type="match status" value="1"/>
</dbReference>
<dbReference type="EMBL" id="CDSF01000078">
    <property type="protein sequence ID" value="CEO97106.1"/>
    <property type="molecule type" value="Genomic_DNA"/>
</dbReference>
<evidence type="ECO:0000313" key="8">
    <source>
        <dbReference type="Proteomes" id="UP000039324"/>
    </source>
</evidence>
<dbReference type="HAMAP" id="MF_03028">
    <property type="entry name" value="Pescadillo"/>
    <property type="match status" value="1"/>
</dbReference>
<name>A0A0G4IPI7_PLABS</name>
<dbReference type="AlphaFoldDB" id="A0A0G4IPI7"/>
<accession>A0A0G4IPI7</accession>
<gene>
    <name evidence="7" type="ORF">PBRA_005708</name>
</gene>
<dbReference type="STRING" id="37360.A0A0G4IPI7"/>
<dbReference type="GO" id="GO:0043021">
    <property type="term" value="F:ribonucleoprotein complex binding"/>
    <property type="evidence" value="ECO:0007669"/>
    <property type="project" value="UniProtKB-UniRule"/>
</dbReference>
<dbReference type="Proteomes" id="UP000039324">
    <property type="component" value="Unassembled WGS sequence"/>
</dbReference>
<keyword evidence="3 4" id="KW-0539">Nucleus</keyword>
<evidence type="ECO:0000256" key="1">
    <source>
        <dbReference type="ARBA" id="ARBA00022517"/>
    </source>
</evidence>